<dbReference type="AlphaFoldDB" id="A0AB34K647"/>
<evidence type="ECO:0000313" key="2">
    <source>
        <dbReference type="EMBL" id="KAL1528446.1"/>
    </source>
</evidence>
<evidence type="ECO:0000313" key="3">
    <source>
        <dbReference type="Proteomes" id="UP001515480"/>
    </source>
</evidence>
<comment type="caution">
    <text evidence="2">The sequence shown here is derived from an EMBL/GenBank/DDBJ whole genome shotgun (WGS) entry which is preliminary data.</text>
</comment>
<evidence type="ECO:0000256" key="1">
    <source>
        <dbReference type="SAM" id="SignalP"/>
    </source>
</evidence>
<feature type="chain" id="PRO_5044217580" description="NAD(P)-binding domain-containing protein" evidence="1">
    <location>
        <begin position="18"/>
        <end position="374"/>
    </location>
</feature>
<dbReference type="InterPro" id="IPR036291">
    <property type="entry name" value="NAD(P)-bd_dom_sf"/>
</dbReference>
<evidence type="ECO:0008006" key="4">
    <source>
        <dbReference type="Google" id="ProtNLM"/>
    </source>
</evidence>
<feature type="signal peptide" evidence="1">
    <location>
        <begin position="1"/>
        <end position="17"/>
    </location>
</feature>
<dbReference type="SUPFAM" id="SSF51735">
    <property type="entry name" value="NAD(P)-binding Rossmann-fold domains"/>
    <property type="match status" value="1"/>
</dbReference>
<dbReference type="EMBL" id="JBGBPQ010000002">
    <property type="protein sequence ID" value="KAL1528446.1"/>
    <property type="molecule type" value="Genomic_DNA"/>
</dbReference>
<organism evidence="2 3">
    <name type="scientific">Prymnesium parvum</name>
    <name type="common">Toxic golden alga</name>
    <dbReference type="NCBI Taxonomy" id="97485"/>
    <lineage>
        <taxon>Eukaryota</taxon>
        <taxon>Haptista</taxon>
        <taxon>Haptophyta</taxon>
        <taxon>Prymnesiophyceae</taxon>
        <taxon>Prymnesiales</taxon>
        <taxon>Prymnesiaceae</taxon>
        <taxon>Prymnesium</taxon>
    </lineage>
</organism>
<name>A0AB34K647_PRYPA</name>
<sequence length="374" mass="40542">MPRLRLPLFLLVTPSPAVELPRCTIAVAGANGRVGSMVCRELLRAHTAVTVRALVRTASDVSGFERLSYEVGAEDGAMELRPAWRLDEQTGRLAAPATVQFDDEVQRGFGLARLELRECELRAAREVEEALADVDGVIFCATSFDTARRRLPDRVDEAAGRLASAGMALFELRLGDAIFGKAPRAGGADAPAASELRGKTADVEGLQNVLSALARNRKRRASLAELSGQMGRPTALRVPFVLASACDYLGYDEDLLSRELRETEFGYRKRMGDAAVRASSLPYTIVHSARIDGFAEEGLKPQAREPVERREDGVASAAEAQGAVGVRRDDARGRRIHPRDLAAFLVSSLATSSNTPEDEQLDSQTVEVWTLPAM</sequence>
<accession>A0AB34K647</accession>
<keyword evidence="3" id="KW-1185">Reference proteome</keyword>
<reference evidence="2 3" key="1">
    <citation type="journal article" date="2024" name="Science">
        <title>Giant polyketide synthase enzymes in the biosynthesis of giant marine polyether toxins.</title>
        <authorList>
            <person name="Fallon T.R."/>
            <person name="Shende V.V."/>
            <person name="Wierzbicki I.H."/>
            <person name="Pendleton A.L."/>
            <person name="Watervoot N.F."/>
            <person name="Auber R.P."/>
            <person name="Gonzalez D.J."/>
            <person name="Wisecaver J.H."/>
            <person name="Moore B.S."/>
        </authorList>
    </citation>
    <scope>NUCLEOTIDE SEQUENCE [LARGE SCALE GENOMIC DNA]</scope>
    <source>
        <strain evidence="2 3">12B1</strain>
    </source>
</reference>
<dbReference type="Gene3D" id="3.40.50.720">
    <property type="entry name" value="NAD(P)-binding Rossmann-like Domain"/>
    <property type="match status" value="1"/>
</dbReference>
<protein>
    <recommendedName>
        <fullName evidence="4">NAD(P)-binding domain-containing protein</fullName>
    </recommendedName>
</protein>
<keyword evidence="1" id="KW-0732">Signal</keyword>
<dbReference type="Proteomes" id="UP001515480">
    <property type="component" value="Unassembled WGS sequence"/>
</dbReference>
<gene>
    <name evidence="2" type="ORF">AB1Y20_009793</name>
</gene>
<dbReference type="PANTHER" id="PTHR15020:SF50">
    <property type="entry name" value="UPF0659 PROTEIN YMR090W"/>
    <property type="match status" value="1"/>
</dbReference>
<dbReference type="PANTHER" id="PTHR15020">
    <property type="entry name" value="FLAVIN REDUCTASE-RELATED"/>
    <property type="match status" value="1"/>
</dbReference>
<proteinExistence type="predicted"/>